<dbReference type="STRING" id="1441930.Z042_19615"/>
<dbReference type="OrthoDB" id="6505298at2"/>
<dbReference type="PATRIC" id="fig|1441930.4.peg.3876"/>
<dbReference type="RefSeq" id="WP_024911494.1">
    <property type="nucleotide sequence ID" value="NZ_CP007044.2"/>
</dbReference>
<organism evidence="2 3">
    <name type="scientific">Chania multitudinisentens RB-25</name>
    <dbReference type="NCBI Taxonomy" id="1441930"/>
    <lineage>
        <taxon>Bacteria</taxon>
        <taxon>Pseudomonadati</taxon>
        <taxon>Pseudomonadota</taxon>
        <taxon>Gammaproteobacteria</taxon>
        <taxon>Enterobacterales</taxon>
        <taxon>Yersiniaceae</taxon>
        <taxon>Chania</taxon>
    </lineage>
</organism>
<keyword evidence="1" id="KW-0812">Transmembrane</keyword>
<sequence>MKGFFSKFLIGLIAIIIVAAGLFAWVWYSLKQDATQAFNQNSIVNTHLGNVTVEEFGISKFSALPQCQDGCEHYLVKLQGEKASAMAVTDLAKGDTELSHAILCLSDGTNLALTPDAELIVQNSTRETPCQ</sequence>
<dbReference type="AlphaFoldDB" id="W0LGG3"/>
<dbReference type="HOGENOM" id="CLU_1926130_0_0_6"/>
<reference evidence="2 3" key="2">
    <citation type="submission" date="2015-03" db="EMBL/GenBank/DDBJ databases">
        <authorList>
            <person name="Chan K.-G."/>
        </authorList>
    </citation>
    <scope>NUCLEOTIDE SEQUENCE [LARGE SCALE GENOMIC DNA]</scope>
    <source>
        <strain evidence="2 3">RB-25</strain>
    </source>
</reference>
<proteinExistence type="predicted"/>
<protein>
    <recommendedName>
        <fullName evidence="4">Transmembrane protein</fullName>
    </recommendedName>
</protein>
<dbReference type="Proteomes" id="UP000019030">
    <property type="component" value="Chromosome"/>
</dbReference>
<evidence type="ECO:0000313" key="2">
    <source>
        <dbReference type="EMBL" id="AHG22928.1"/>
    </source>
</evidence>
<evidence type="ECO:0000256" key="1">
    <source>
        <dbReference type="SAM" id="Phobius"/>
    </source>
</evidence>
<dbReference type="eggNOG" id="ENOG50345D3">
    <property type="taxonomic scope" value="Bacteria"/>
</dbReference>
<reference evidence="2 3" key="1">
    <citation type="submission" date="2014-01" db="EMBL/GenBank/DDBJ databases">
        <title>Isolation of Serratia multitudinisentens RB-25 from Ex-Landfill site.</title>
        <authorList>
            <person name="Robson E.H.J."/>
        </authorList>
    </citation>
    <scope>NUCLEOTIDE SEQUENCE [LARGE SCALE GENOMIC DNA]</scope>
    <source>
        <strain evidence="2 3">RB-25</strain>
    </source>
</reference>
<evidence type="ECO:0000313" key="3">
    <source>
        <dbReference type="Proteomes" id="UP000019030"/>
    </source>
</evidence>
<dbReference type="KEGG" id="sfo:Z042_19615"/>
<dbReference type="EMBL" id="CP007044">
    <property type="protein sequence ID" value="AHG22928.1"/>
    <property type="molecule type" value="Genomic_DNA"/>
</dbReference>
<keyword evidence="1" id="KW-0472">Membrane</keyword>
<feature type="transmembrane region" description="Helical" evidence="1">
    <location>
        <begin position="7"/>
        <end position="28"/>
    </location>
</feature>
<name>W0LGG3_9GAMM</name>
<keyword evidence="1" id="KW-1133">Transmembrane helix</keyword>
<keyword evidence="3" id="KW-1185">Reference proteome</keyword>
<accession>W0LGG3</accession>
<gene>
    <name evidence="2" type="ORF">Z042_19615</name>
</gene>
<evidence type="ECO:0008006" key="4">
    <source>
        <dbReference type="Google" id="ProtNLM"/>
    </source>
</evidence>